<gene>
    <name evidence="1" type="ORF">OsI_13202</name>
</gene>
<protein>
    <submittedName>
        <fullName evidence="1">Uncharacterized protein</fullName>
    </submittedName>
</protein>
<reference evidence="1 2" key="1">
    <citation type="journal article" date="2005" name="PLoS Biol.">
        <title>The genomes of Oryza sativa: a history of duplications.</title>
        <authorList>
            <person name="Yu J."/>
            <person name="Wang J."/>
            <person name="Lin W."/>
            <person name="Li S."/>
            <person name="Li H."/>
            <person name="Zhou J."/>
            <person name="Ni P."/>
            <person name="Dong W."/>
            <person name="Hu S."/>
            <person name="Zeng C."/>
            <person name="Zhang J."/>
            <person name="Zhang Y."/>
            <person name="Li R."/>
            <person name="Xu Z."/>
            <person name="Li S."/>
            <person name="Li X."/>
            <person name="Zheng H."/>
            <person name="Cong L."/>
            <person name="Lin L."/>
            <person name="Yin J."/>
            <person name="Geng J."/>
            <person name="Li G."/>
            <person name="Shi J."/>
            <person name="Liu J."/>
            <person name="Lv H."/>
            <person name="Li J."/>
            <person name="Wang J."/>
            <person name="Deng Y."/>
            <person name="Ran L."/>
            <person name="Shi X."/>
            <person name="Wang X."/>
            <person name="Wu Q."/>
            <person name="Li C."/>
            <person name="Ren X."/>
            <person name="Wang J."/>
            <person name="Wang X."/>
            <person name="Li D."/>
            <person name="Liu D."/>
            <person name="Zhang X."/>
            <person name="Ji Z."/>
            <person name="Zhao W."/>
            <person name="Sun Y."/>
            <person name="Zhang Z."/>
            <person name="Bao J."/>
            <person name="Han Y."/>
            <person name="Dong L."/>
            <person name="Ji J."/>
            <person name="Chen P."/>
            <person name="Wu S."/>
            <person name="Liu J."/>
            <person name="Xiao Y."/>
            <person name="Bu D."/>
            <person name="Tan J."/>
            <person name="Yang L."/>
            <person name="Ye C."/>
            <person name="Zhang J."/>
            <person name="Xu J."/>
            <person name="Zhou Y."/>
            <person name="Yu Y."/>
            <person name="Zhang B."/>
            <person name="Zhuang S."/>
            <person name="Wei H."/>
            <person name="Liu B."/>
            <person name="Lei M."/>
            <person name="Yu H."/>
            <person name="Li Y."/>
            <person name="Xu H."/>
            <person name="Wei S."/>
            <person name="He X."/>
            <person name="Fang L."/>
            <person name="Zhang Z."/>
            <person name="Zhang Y."/>
            <person name="Huang X."/>
            <person name="Su Z."/>
            <person name="Tong W."/>
            <person name="Li J."/>
            <person name="Tong Z."/>
            <person name="Li S."/>
            <person name="Ye J."/>
            <person name="Wang L."/>
            <person name="Fang L."/>
            <person name="Lei T."/>
            <person name="Chen C."/>
            <person name="Chen H."/>
            <person name="Xu Z."/>
            <person name="Li H."/>
            <person name="Huang H."/>
            <person name="Zhang F."/>
            <person name="Xu H."/>
            <person name="Li N."/>
            <person name="Zhao C."/>
            <person name="Li S."/>
            <person name="Dong L."/>
            <person name="Huang Y."/>
            <person name="Li L."/>
            <person name="Xi Y."/>
            <person name="Qi Q."/>
            <person name="Li W."/>
            <person name="Zhang B."/>
            <person name="Hu W."/>
            <person name="Zhang Y."/>
            <person name="Tian X."/>
            <person name="Jiao Y."/>
            <person name="Liang X."/>
            <person name="Jin J."/>
            <person name="Gao L."/>
            <person name="Zheng W."/>
            <person name="Hao B."/>
            <person name="Liu S."/>
            <person name="Wang W."/>
            <person name="Yuan L."/>
            <person name="Cao M."/>
            <person name="McDermott J."/>
            <person name="Samudrala R."/>
            <person name="Wang J."/>
            <person name="Wong G.K."/>
            <person name="Yang H."/>
        </authorList>
    </citation>
    <scope>NUCLEOTIDE SEQUENCE [LARGE SCALE GENOMIC DNA]</scope>
    <source>
        <strain evidence="2">cv. 93-11</strain>
    </source>
</reference>
<evidence type="ECO:0000313" key="1">
    <source>
        <dbReference type="EMBL" id="EEC76032.1"/>
    </source>
</evidence>
<accession>B8AQA9</accession>
<dbReference type="Proteomes" id="UP000007015">
    <property type="component" value="Chromosome 3"/>
</dbReference>
<dbReference type="Gramene" id="BGIOSGA013413-TA">
    <property type="protein sequence ID" value="BGIOSGA013413-PA"/>
    <property type="gene ID" value="BGIOSGA013413"/>
</dbReference>
<dbReference type="AlphaFoldDB" id="B8AQA9"/>
<dbReference type="HOGENOM" id="CLU_051267_0_0_1"/>
<organism evidence="1 2">
    <name type="scientific">Oryza sativa subsp. indica</name>
    <name type="common">Rice</name>
    <dbReference type="NCBI Taxonomy" id="39946"/>
    <lineage>
        <taxon>Eukaryota</taxon>
        <taxon>Viridiplantae</taxon>
        <taxon>Streptophyta</taxon>
        <taxon>Embryophyta</taxon>
        <taxon>Tracheophyta</taxon>
        <taxon>Spermatophyta</taxon>
        <taxon>Magnoliopsida</taxon>
        <taxon>Liliopsida</taxon>
        <taxon>Poales</taxon>
        <taxon>Poaceae</taxon>
        <taxon>BOP clade</taxon>
        <taxon>Oryzoideae</taxon>
        <taxon>Oryzeae</taxon>
        <taxon>Oryzinae</taxon>
        <taxon>Oryza</taxon>
        <taxon>Oryza sativa</taxon>
    </lineage>
</organism>
<dbReference type="STRING" id="39946.B8AQA9"/>
<name>B8AQA9_ORYSI</name>
<dbReference type="EMBL" id="CM000128">
    <property type="protein sequence ID" value="EEC76032.1"/>
    <property type="molecule type" value="Genomic_DNA"/>
</dbReference>
<dbReference type="OMA" id="FGMIGWF"/>
<sequence>MAQRLATAAAARDDDDLDRGTNLRFVRVTAMLGGGGGGWWPRRCQPRQVVVQTSVALSWPVCPPVRPRPMRSSCWWVVGRGRKDGTRSSGGIHLWLVEEGLGVVNVVDCLLKLKRFKLLPPSVVDQDGGASTVSSSTERLGHRAKSESGVIFPSSHRGAGTSRHVFGMIGWFSQFLSLDAGGESLLFVGSEFENNLKIIQQCRIGSIFMESEKLPDESVQNLGRALIFAAGGKGQKFSTPVEEEETVGFCWDLIVLVSSANVHRFTTFWLQLHDCFTVVSQLPLFSPCPFAEKAIVVLFRIAVRLLPGGGGVDRMAEELVVTRFNYAACIEAAFGFAALKISPLDISTKILQLMADSVNWLILWHKSGYSNPGSTWSSSSSSSSSVVAAATTMMMMEDASWMGNLATSMFIKLAEALRKTSLVRREEIRNQAVAKLG</sequence>
<keyword evidence="2" id="KW-1185">Reference proteome</keyword>
<proteinExistence type="predicted"/>
<evidence type="ECO:0000313" key="2">
    <source>
        <dbReference type="Proteomes" id="UP000007015"/>
    </source>
</evidence>